<sequence length="208" mass="22065">MPNILALTSSVAGDASVSSLLVDYAVRQLVEFHSGGAVTRRDLGQDPIPHLTPETVAGVRAVANTAPELTARRLSDKLIGEVFAADVIVIGAPMYNFSIPTGLRAWFDHVIRPRITFAYGEAGVQGLVTGKRAIVIQSRGGLYTEGPLASLDFQEPYLRLLLGFIGISDVAFVQAERISLGPDAREAAINQAKSTIAVVAAQPLSDDV</sequence>
<keyword evidence="4 6" id="KW-0520">NAD</keyword>
<evidence type="ECO:0000256" key="1">
    <source>
        <dbReference type="ARBA" id="ARBA00022630"/>
    </source>
</evidence>
<evidence type="ECO:0000256" key="2">
    <source>
        <dbReference type="ARBA" id="ARBA00022643"/>
    </source>
</evidence>
<comment type="subunit">
    <text evidence="6">Homodimer.</text>
</comment>
<keyword evidence="9" id="KW-1185">Reference proteome</keyword>
<dbReference type="Pfam" id="PF02525">
    <property type="entry name" value="Flavodoxin_2"/>
    <property type="match status" value="1"/>
</dbReference>
<name>A0ABU4KRG1_BREVE</name>
<protein>
    <recommendedName>
        <fullName evidence="6">FMN dependent NADH:quinone oxidoreductase</fullName>
        <ecNumber evidence="6">1.6.5.-</ecNumber>
    </recommendedName>
    <alternativeName>
        <fullName evidence="6">Azo-dye reductase</fullName>
    </alternativeName>
    <alternativeName>
        <fullName evidence="6">FMN-dependent NADH-azo compound oxidoreductase</fullName>
    </alternativeName>
    <alternativeName>
        <fullName evidence="6">FMN-dependent NADH-azoreductase</fullName>
        <ecNumber evidence="6">1.7.1.17</ecNumber>
    </alternativeName>
</protein>
<comment type="function">
    <text evidence="6">Quinone reductase that provides resistance to thiol-specific stress caused by electrophilic quinones.</text>
</comment>
<feature type="binding site" evidence="6">
    <location>
        <position position="10"/>
    </location>
    <ligand>
        <name>FMN</name>
        <dbReference type="ChEBI" id="CHEBI:58210"/>
    </ligand>
</feature>
<comment type="caution">
    <text evidence="8">The sequence shown here is derived from an EMBL/GenBank/DDBJ whole genome shotgun (WGS) entry which is preliminary data.</text>
</comment>
<dbReference type="RefSeq" id="WP_054765648.1">
    <property type="nucleotide sequence ID" value="NZ_JAMYEC010000007.1"/>
</dbReference>
<dbReference type="SUPFAM" id="SSF52218">
    <property type="entry name" value="Flavoproteins"/>
    <property type="match status" value="1"/>
</dbReference>
<dbReference type="EC" id="1.7.1.17" evidence="6"/>
<dbReference type="InterPro" id="IPR023048">
    <property type="entry name" value="NADH:quinone_OxRdtase_FMN_depd"/>
</dbReference>
<keyword evidence="3 6" id="KW-0560">Oxidoreductase</keyword>
<feature type="binding site" evidence="6">
    <location>
        <begin position="138"/>
        <end position="141"/>
    </location>
    <ligand>
        <name>FMN</name>
        <dbReference type="ChEBI" id="CHEBI:58210"/>
    </ligand>
</feature>
<gene>
    <name evidence="6" type="primary">azoR</name>
    <name evidence="8" type="ORF">NJD11_11620</name>
</gene>
<dbReference type="Gene3D" id="3.40.50.360">
    <property type="match status" value="1"/>
</dbReference>
<keyword evidence="1 6" id="KW-0285">Flavoprotein</keyword>
<dbReference type="Proteomes" id="UP001272940">
    <property type="component" value="Unassembled WGS sequence"/>
</dbReference>
<comment type="catalytic activity">
    <reaction evidence="6">
        <text>2 a quinone + NADH + H(+) = 2 a 1,4-benzosemiquinone + NAD(+)</text>
        <dbReference type="Rhea" id="RHEA:65952"/>
        <dbReference type="ChEBI" id="CHEBI:15378"/>
        <dbReference type="ChEBI" id="CHEBI:57540"/>
        <dbReference type="ChEBI" id="CHEBI:57945"/>
        <dbReference type="ChEBI" id="CHEBI:132124"/>
        <dbReference type="ChEBI" id="CHEBI:134225"/>
    </reaction>
</comment>
<dbReference type="InterPro" id="IPR029039">
    <property type="entry name" value="Flavoprotein-like_sf"/>
</dbReference>
<reference evidence="8 9" key="1">
    <citation type="journal article" date="2023" name="FEMS Microbes">
        <title>Whole genomes of deep-sea sponge-associated bacteria exhibit high novel natural product potential.</title>
        <authorList>
            <person name="Hesketh-Best P.J."/>
            <person name="January G.G."/>
            <person name="Koch M.J."/>
            <person name="Warburton P.J."/>
            <person name="Howell K.L."/>
            <person name="Upton M."/>
        </authorList>
    </citation>
    <scope>NUCLEOTIDE SEQUENCE [LARGE SCALE GENOMIC DNA]</scope>
    <source>
        <strain evidence="8 9">PC206-O</strain>
    </source>
</reference>
<feature type="binding site" evidence="6">
    <location>
        <begin position="94"/>
        <end position="97"/>
    </location>
    <ligand>
        <name>FMN</name>
        <dbReference type="ChEBI" id="CHEBI:58210"/>
    </ligand>
</feature>
<evidence type="ECO:0000313" key="8">
    <source>
        <dbReference type="EMBL" id="MDX2335583.1"/>
    </source>
</evidence>
<comment type="function">
    <text evidence="6">Also exhibits azoreductase activity. Catalyzes the reductive cleavage of the azo bond in aromatic azo compounds to the corresponding amines.</text>
</comment>
<accession>A0ABU4KRG1</accession>
<evidence type="ECO:0000259" key="7">
    <source>
        <dbReference type="Pfam" id="PF02525"/>
    </source>
</evidence>
<evidence type="ECO:0000256" key="3">
    <source>
        <dbReference type="ARBA" id="ARBA00023002"/>
    </source>
</evidence>
<evidence type="ECO:0000256" key="4">
    <source>
        <dbReference type="ARBA" id="ARBA00023027"/>
    </source>
</evidence>
<dbReference type="EC" id="1.6.5.-" evidence="6"/>
<proteinExistence type="inferred from homology"/>
<dbReference type="EMBL" id="JAMYEC010000007">
    <property type="protein sequence ID" value="MDX2335583.1"/>
    <property type="molecule type" value="Genomic_DNA"/>
</dbReference>
<dbReference type="HAMAP" id="MF_01216">
    <property type="entry name" value="Azoreductase_type1"/>
    <property type="match status" value="1"/>
</dbReference>
<feature type="domain" description="Flavodoxin-like fold" evidence="7">
    <location>
        <begin position="3"/>
        <end position="196"/>
    </location>
</feature>
<keyword evidence="2 6" id="KW-0288">FMN</keyword>
<dbReference type="InterPro" id="IPR003680">
    <property type="entry name" value="Flavodoxin_fold"/>
</dbReference>
<evidence type="ECO:0000256" key="6">
    <source>
        <dbReference type="HAMAP-Rule" id="MF_01216"/>
    </source>
</evidence>
<dbReference type="PANTHER" id="PTHR43741:SF2">
    <property type="entry name" value="FMN-DEPENDENT NADH:QUINONE OXIDOREDUCTASE"/>
    <property type="match status" value="1"/>
</dbReference>
<comment type="catalytic activity">
    <reaction evidence="5">
        <text>N,N-dimethyl-1,4-phenylenediamine + anthranilate + 2 NAD(+) = 2-(4-dimethylaminophenyl)diazenylbenzoate + 2 NADH + 2 H(+)</text>
        <dbReference type="Rhea" id="RHEA:55872"/>
        <dbReference type="ChEBI" id="CHEBI:15378"/>
        <dbReference type="ChEBI" id="CHEBI:15783"/>
        <dbReference type="ChEBI" id="CHEBI:16567"/>
        <dbReference type="ChEBI" id="CHEBI:57540"/>
        <dbReference type="ChEBI" id="CHEBI:57945"/>
        <dbReference type="ChEBI" id="CHEBI:71579"/>
        <dbReference type="EC" id="1.7.1.17"/>
    </reaction>
    <physiologicalReaction direction="right-to-left" evidence="5">
        <dbReference type="Rhea" id="RHEA:55874"/>
    </physiologicalReaction>
</comment>
<feature type="binding site" evidence="6">
    <location>
        <begin position="16"/>
        <end position="18"/>
    </location>
    <ligand>
        <name>FMN</name>
        <dbReference type="ChEBI" id="CHEBI:58210"/>
    </ligand>
</feature>
<evidence type="ECO:0000313" key="9">
    <source>
        <dbReference type="Proteomes" id="UP001272940"/>
    </source>
</evidence>
<dbReference type="InterPro" id="IPR050104">
    <property type="entry name" value="FMN-dep_NADH:Q_OxRdtase_AzoR1"/>
</dbReference>
<organism evidence="8 9">
    <name type="scientific">Brevundimonas vesicularis</name>
    <name type="common">Pseudomonas vesicularis</name>
    <dbReference type="NCBI Taxonomy" id="41276"/>
    <lineage>
        <taxon>Bacteria</taxon>
        <taxon>Pseudomonadati</taxon>
        <taxon>Pseudomonadota</taxon>
        <taxon>Alphaproteobacteria</taxon>
        <taxon>Caulobacterales</taxon>
        <taxon>Caulobacteraceae</taxon>
        <taxon>Brevundimonas</taxon>
    </lineage>
</organism>
<dbReference type="PANTHER" id="PTHR43741">
    <property type="entry name" value="FMN-DEPENDENT NADH-AZOREDUCTASE 1"/>
    <property type="match status" value="1"/>
</dbReference>
<comment type="similarity">
    <text evidence="6">Belongs to the azoreductase type 1 family.</text>
</comment>
<comment type="cofactor">
    <cofactor evidence="6">
        <name>FMN</name>
        <dbReference type="ChEBI" id="CHEBI:58210"/>
    </cofactor>
    <text evidence="6">Binds 1 FMN per subunit.</text>
</comment>
<evidence type="ECO:0000256" key="5">
    <source>
        <dbReference type="ARBA" id="ARBA00048542"/>
    </source>
</evidence>